<feature type="compositionally biased region" description="Low complexity" evidence="1">
    <location>
        <begin position="163"/>
        <end position="179"/>
    </location>
</feature>
<dbReference type="PANTHER" id="PTHR31928:SF4">
    <property type="entry name" value="OS08G0541500 PROTEIN"/>
    <property type="match status" value="1"/>
</dbReference>
<feature type="region of interest" description="Disordered" evidence="1">
    <location>
        <begin position="130"/>
        <end position="213"/>
    </location>
</feature>
<dbReference type="PANTHER" id="PTHR31928">
    <property type="entry name" value="EXPRESSED PROTEIN"/>
    <property type="match status" value="1"/>
</dbReference>
<feature type="compositionally biased region" description="Low complexity" evidence="1">
    <location>
        <begin position="252"/>
        <end position="267"/>
    </location>
</feature>
<feature type="region of interest" description="Disordered" evidence="1">
    <location>
        <begin position="543"/>
        <end position="575"/>
    </location>
</feature>
<reference evidence="4" key="1">
    <citation type="journal article" date="2022" name="Cell">
        <title>Repeat-based holocentromeres influence genome architecture and karyotype evolution.</title>
        <authorList>
            <person name="Hofstatter P.G."/>
            <person name="Thangavel G."/>
            <person name="Lux T."/>
            <person name="Neumann P."/>
            <person name="Vondrak T."/>
            <person name="Novak P."/>
            <person name="Zhang M."/>
            <person name="Costa L."/>
            <person name="Castellani M."/>
            <person name="Scott A."/>
            <person name="Toegelov H."/>
            <person name="Fuchs J."/>
            <person name="Mata-Sucre Y."/>
            <person name="Dias Y."/>
            <person name="Vanzela A.L.L."/>
            <person name="Huettel B."/>
            <person name="Almeida C.C.S."/>
            <person name="Simkova H."/>
            <person name="Souza G."/>
            <person name="Pedrosa-Harand A."/>
            <person name="Macas J."/>
            <person name="Mayer K.F.X."/>
            <person name="Houben A."/>
            <person name="Marques A."/>
        </authorList>
    </citation>
    <scope>NUCLEOTIDE SEQUENCE</scope>
    <source>
        <strain evidence="4">RhyBre1mFocal</strain>
    </source>
</reference>
<dbReference type="InterPro" id="IPR048297">
    <property type="entry name" value="DUF936_dom_pln"/>
</dbReference>
<feature type="compositionally biased region" description="Low complexity" evidence="1">
    <location>
        <begin position="295"/>
        <end position="307"/>
    </location>
</feature>
<dbReference type="OrthoDB" id="1908057at2759"/>
<feature type="region of interest" description="Disordered" evidence="1">
    <location>
        <begin position="248"/>
        <end position="363"/>
    </location>
</feature>
<sequence length="728" mass="77534">MAMLVQGSLLKLLQQMNDPGPTGEPHRSKLLQVVGIVPALAGGDLYSSQGFYLKLSDSSHATYVSLTEEDNDLISSDKIQLGQFIYIERLEPASPVPVARSLRPVPGRHPCIGTPEDLTTTTVTSITKTNSSSNKITIDKEKSKVRKPSPIVPKIETMESKKASLSRSSSSLSKQSVSSVEERREKDAITNAKSKSLSRSIPSSPTSCHSLPVTFNRFSNGVKNKESKPAGSRMGLLEKAASVLKVTGRKTSGGNSNGNGSIASLSGPKALRKSWDGNGEPLLKGRDSSNPRPAKSSSKPEVRSSSVPKRKPTADEKLPPKEENKAQNSTKKSSSRSASEDPEKPNKPRTPLVKKTNEAPSSLTLSNLVKVPVNSRKLTKNTASWGSLPSSIAKLGKEVMGYRDAAEQAAIEALQEASAAETLLRCLSTYAELRASAREDSPQPTVEQFLSLHATLTRASLIADSLSKSNSSQEANSSDSIVSPDPIPEETLRVTSDHHRLAASWVHAALSTDISPFTLYGPKPALPLPSAATPSAVTAVVTGESPAKSSTSTPSKYRPVARRQRSPPPPAASVEVREWARGQEGMEEAAEMARGLKEEVTGWFLGFAERFLDADGAASGPWDRDQVAGMLSQLKRVNDWLDVVGQRKDGGEDAADASEGEMEVTAHDCVPRETVERLRKKIYDYLLTHVESAAAALGGGAAASVAGSPTVASVRGTGGNRPGSSRRS</sequence>
<dbReference type="InterPro" id="IPR010341">
    <property type="entry name" value="DUF936_pln"/>
</dbReference>
<dbReference type="AlphaFoldDB" id="A0A9Q0HGX1"/>
<protein>
    <submittedName>
        <fullName evidence="4">Uncharacterized protein</fullName>
    </submittedName>
</protein>
<proteinExistence type="predicted"/>
<evidence type="ECO:0000313" key="4">
    <source>
        <dbReference type="EMBL" id="KAJ1686128.1"/>
    </source>
</evidence>
<feature type="domain" description="DUF936" evidence="2">
    <location>
        <begin position="4"/>
        <end position="119"/>
    </location>
</feature>
<dbReference type="Proteomes" id="UP001151287">
    <property type="component" value="Unassembled WGS sequence"/>
</dbReference>
<feature type="compositionally biased region" description="Basic and acidic residues" evidence="1">
    <location>
        <begin position="312"/>
        <end position="325"/>
    </location>
</feature>
<evidence type="ECO:0000259" key="2">
    <source>
        <dbReference type="Pfam" id="PF06075"/>
    </source>
</evidence>
<feature type="compositionally biased region" description="Low complexity" evidence="1">
    <location>
        <begin position="698"/>
        <end position="714"/>
    </location>
</feature>
<feature type="compositionally biased region" description="Low complexity" evidence="1">
    <location>
        <begin position="467"/>
        <end position="484"/>
    </location>
</feature>
<organism evidence="4 5">
    <name type="scientific">Rhynchospora breviuscula</name>
    <dbReference type="NCBI Taxonomy" id="2022672"/>
    <lineage>
        <taxon>Eukaryota</taxon>
        <taxon>Viridiplantae</taxon>
        <taxon>Streptophyta</taxon>
        <taxon>Embryophyta</taxon>
        <taxon>Tracheophyta</taxon>
        <taxon>Spermatophyta</taxon>
        <taxon>Magnoliopsida</taxon>
        <taxon>Liliopsida</taxon>
        <taxon>Poales</taxon>
        <taxon>Cyperaceae</taxon>
        <taxon>Cyperoideae</taxon>
        <taxon>Rhynchosporeae</taxon>
        <taxon>Rhynchospora</taxon>
    </lineage>
</organism>
<dbReference type="Pfam" id="PF21647">
    <property type="entry name" value="DUF6857"/>
    <property type="match status" value="1"/>
</dbReference>
<dbReference type="InterPro" id="IPR049172">
    <property type="entry name" value="DUF6857_pln"/>
</dbReference>
<evidence type="ECO:0000256" key="1">
    <source>
        <dbReference type="SAM" id="MobiDB-lite"/>
    </source>
</evidence>
<dbReference type="EMBL" id="JAMQYH010000005">
    <property type="protein sequence ID" value="KAJ1686128.1"/>
    <property type="molecule type" value="Genomic_DNA"/>
</dbReference>
<accession>A0A9Q0HGX1</accession>
<evidence type="ECO:0000259" key="3">
    <source>
        <dbReference type="Pfam" id="PF21647"/>
    </source>
</evidence>
<feature type="region of interest" description="Disordered" evidence="1">
    <location>
        <begin position="467"/>
        <end position="489"/>
    </location>
</feature>
<feature type="region of interest" description="Disordered" evidence="1">
    <location>
        <begin position="698"/>
        <end position="728"/>
    </location>
</feature>
<feature type="domain" description="DUF6857" evidence="3">
    <location>
        <begin position="373"/>
        <end position="697"/>
    </location>
</feature>
<dbReference type="Pfam" id="PF06075">
    <property type="entry name" value="DUF936"/>
    <property type="match status" value="1"/>
</dbReference>
<evidence type="ECO:0000313" key="5">
    <source>
        <dbReference type="Proteomes" id="UP001151287"/>
    </source>
</evidence>
<keyword evidence="5" id="KW-1185">Reference proteome</keyword>
<gene>
    <name evidence="4" type="ORF">LUZ63_017518</name>
</gene>
<feature type="compositionally biased region" description="Low complexity" evidence="1">
    <location>
        <begin position="194"/>
        <end position="210"/>
    </location>
</feature>
<name>A0A9Q0HGX1_9POAL</name>
<comment type="caution">
    <text evidence="4">The sequence shown here is derived from an EMBL/GenBank/DDBJ whole genome shotgun (WGS) entry which is preliminary data.</text>
</comment>
<feature type="compositionally biased region" description="Low complexity" evidence="1">
    <location>
        <begin position="543"/>
        <end position="558"/>
    </location>
</feature>